<dbReference type="CDD" id="cd15488">
    <property type="entry name" value="Tm-1-like"/>
    <property type="match status" value="1"/>
</dbReference>
<dbReference type="AlphaFoldDB" id="A0A2P2GPX9"/>
<dbReference type="Proteomes" id="UP000265325">
    <property type="component" value="Unassembled WGS sequence"/>
</dbReference>
<dbReference type="InterPro" id="IPR008322">
    <property type="entry name" value="UPF0261"/>
</dbReference>
<dbReference type="PANTHER" id="PTHR31862:SF1">
    <property type="entry name" value="UPF0261 DOMAIN PROTEIN (AFU_ORTHOLOGUE AFUA_1G10120)"/>
    <property type="match status" value="1"/>
</dbReference>
<evidence type="ECO:0000259" key="2">
    <source>
        <dbReference type="Pfam" id="PF23189"/>
    </source>
</evidence>
<gene>
    <name evidence="3" type="ORF">VO63_11690</name>
</gene>
<dbReference type="Pfam" id="PF06792">
    <property type="entry name" value="UPF0261"/>
    <property type="match status" value="1"/>
</dbReference>
<dbReference type="EMBL" id="LAQS01000015">
    <property type="protein sequence ID" value="KKZ73560.1"/>
    <property type="molecule type" value="Genomic_DNA"/>
</dbReference>
<dbReference type="InterPro" id="IPR056778">
    <property type="entry name" value="UPF0261_C"/>
</dbReference>
<feature type="domain" description="UPF0261" evidence="2">
    <location>
        <begin position="190"/>
        <end position="407"/>
    </location>
</feature>
<dbReference type="Gene3D" id="3.40.50.12020">
    <property type="entry name" value="Uncharacterised protein family UPF0261, NN domain"/>
    <property type="match status" value="1"/>
</dbReference>
<accession>A0A2P2GPX9</accession>
<organism evidence="3 4">
    <name type="scientific">Streptomyces showdoensis</name>
    <dbReference type="NCBI Taxonomy" id="68268"/>
    <lineage>
        <taxon>Bacteria</taxon>
        <taxon>Bacillati</taxon>
        <taxon>Actinomycetota</taxon>
        <taxon>Actinomycetes</taxon>
        <taxon>Kitasatosporales</taxon>
        <taxon>Streptomycetaceae</taxon>
        <taxon>Streptomyces</taxon>
    </lineage>
</organism>
<dbReference type="PIRSF" id="PIRSF033271">
    <property type="entry name" value="UCP033271"/>
    <property type="match status" value="1"/>
</dbReference>
<feature type="domain" description="UPF0261" evidence="1">
    <location>
        <begin position="3"/>
        <end position="179"/>
    </location>
</feature>
<reference evidence="3 4" key="1">
    <citation type="submission" date="2015-05" db="EMBL/GenBank/DDBJ databases">
        <title>Draft Genome assembly of Streptomyces showdoensis.</title>
        <authorList>
            <person name="Thapa K.K."/>
            <person name="Metsa-Ketela M."/>
        </authorList>
    </citation>
    <scope>NUCLEOTIDE SEQUENCE [LARGE SCALE GENOMIC DNA]</scope>
    <source>
        <strain evidence="3 4">ATCC 15227</strain>
    </source>
</reference>
<dbReference type="PANTHER" id="PTHR31862">
    <property type="entry name" value="UPF0261 DOMAIN PROTEIN (AFU_ORTHOLOGUE AFUA_1G10120)"/>
    <property type="match status" value="1"/>
</dbReference>
<dbReference type="Pfam" id="PF23189">
    <property type="entry name" value="UPF0261_C"/>
    <property type="match status" value="1"/>
</dbReference>
<evidence type="ECO:0000313" key="4">
    <source>
        <dbReference type="Proteomes" id="UP000265325"/>
    </source>
</evidence>
<proteinExistence type="predicted"/>
<protein>
    <submittedName>
        <fullName evidence="3">Uncharacterized protein</fullName>
    </submittedName>
</protein>
<dbReference type="OrthoDB" id="9776369at2"/>
<sequence length="427" mass="43681">MATVVLVGTLDTKGEEYAWLRERLREYGADVLLVDTGVLPPPAHVPVPDIPAELVARAGGHELAALRAAGDRGAAVAAMADGLTRVVLDLHRTGRAHAVLAAAGSGGSSLAAQAMRALPIGVPKILVSTMAGGDVSPYVDSSDLTMMYSVVDIAGLNSVSRQVLGNAAAAAAGMARRHERNQDRPAGLGRKVVAATMFGVTTPAVDTARARLAEHGYEVLVFHATGAGGRAVEKLARDGLLDGVLDLTTTELADELVGGVLSAGPRRLTAAGAAGIPQVVAPGALDMVNFGPEASVPERFAGRRLLVHNATVTLMRTTAAEMADLGTAIGRKLVAARGPAEVFWPRRGVSAVDVAGGPFADPAADAAGLDALRCAVTGSGVRIHELDAHVNDASFAVAMADRLHQLMGGHAHRAGHGTPARPADPDQ</sequence>
<name>A0A2P2GPX9_STREW</name>
<dbReference type="RefSeq" id="WP_046907641.1">
    <property type="nucleotide sequence ID" value="NZ_BAAAXG010000027.1"/>
</dbReference>
<dbReference type="InterPro" id="IPR044122">
    <property type="entry name" value="UPF0261_N"/>
</dbReference>
<dbReference type="InterPro" id="IPR051353">
    <property type="entry name" value="Tobamovirus_resist_UPF0261"/>
</dbReference>
<dbReference type="Gene3D" id="3.40.50.12030">
    <property type="entry name" value="Uncharacterised protein family UPF0261, NC domain"/>
    <property type="match status" value="1"/>
</dbReference>
<keyword evidence="4" id="KW-1185">Reference proteome</keyword>
<dbReference type="NCBIfam" id="NF002674">
    <property type="entry name" value="PRK02399.1-2"/>
    <property type="match status" value="1"/>
</dbReference>
<evidence type="ECO:0000259" key="1">
    <source>
        <dbReference type="Pfam" id="PF06792"/>
    </source>
</evidence>
<evidence type="ECO:0000313" key="3">
    <source>
        <dbReference type="EMBL" id="KKZ73560.1"/>
    </source>
</evidence>
<comment type="caution">
    <text evidence="3">The sequence shown here is derived from an EMBL/GenBank/DDBJ whole genome shotgun (WGS) entry which is preliminary data.</text>
</comment>